<protein>
    <submittedName>
        <fullName evidence="1">Uncharacterized protein</fullName>
    </submittedName>
</protein>
<name>A0A219YCP8_9CAUD</name>
<dbReference type="EMBL" id="KY290955">
    <property type="protein sequence ID" value="APU01776.1"/>
    <property type="molecule type" value="Genomic_DNA"/>
</dbReference>
<proteinExistence type="predicted"/>
<accession>A0A219YCP8</accession>
<reference evidence="1 2" key="1">
    <citation type="journal article" date="2017" name="Sci. Rep.">
        <title>Characterization and diversity of phages infecting Aeromonas salmonicida subsp. salmonicida.</title>
        <authorList>
            <person name="Vincent A.T."/>
            <person name="Paquet V.E."/>
            <person name="Bernatchez A."/>
            <person name="Tremblay D.M."/>
            <person name="Moineau S."/>
            <person name="Charette S.J."/>
        </authorList>
    </citation>
    <scope>NUCLEOTIDE SEQUENCE [LARGE SCALE GENOMIC DNA]</scope>
</reference>
<evidence type="ECO:0000313" key="2">
    <source>
        <dbReference type="Proteomes" id="UP000225215"/>
    </source>
</evidence>
<organism evidence="1 2">
    <name type="scientific">Aeromonas phage 65.2</name>
    <dbReference type="NCBI Taxonomy" id="1932896"/>
    <lineage>
        <taxon>Viruses</taxon>
        <taxon>Duplodnaviria</taxon>
        <taxon>Heunggongvirae</taxon>
        <taxon>Uroviricota</taxon>
        <taxon>Caudoviricetes</taxon>
        <taxon>Pantevenvirales</taxon>
        <taxon>Straboviridae</taxon>
        <taxon>Emmerichvirinae</taxon>
        <taxon>Ishigurovirus</taxon>
        <taxon>Ishigurovirus osborne</taxon>
    </lineage>
</organism>
<sequence>MKKKTTQFRQATIADLKPRAVIYTPEGYDFTIADKYQDGIWNTTKCKVIFEGEIHLYQVEVK</sequence>
<evidence type="ECO:0000313" key="1">
    <source>
        <dbReference type="EMBL" id="APU01776.1"/>
    </source>
</evidence>
<dbReference type="Proteomes" id="UP000225215">
    <property type="component" value="Segment"/>
</dbReference>